<dbReference type="RefSeq" id="WP_369017798.1">
    <property type="nucleotide sequence ID" value="NZ_CP121689.1"/>
</dbReference>
<protein>
    <submittedName>
        <fullName evidence="2">Thioredoxin family protein</fullName>
    </submittedName>
</protein>
<dbReference type="SUPFAM" id="SSF52833">
    <property type="entry name" value="Thioredoxin-like"/>
    <property type="match status" value="2"/>
</dbReference>
<feature type="domain" description="Thioredoxin-like fold" evidence="1">
    <location>
        <begin position="134"/>
        <end position="211"/>
    </location>
</feature>
<accession>A0ABZ2YD63</accession>
<organism evidence="2 3">
    <name type="scientific">Thermatribacter velox</name>
    <dbReference type="NCBI Taxonomy" id="3039681"/>
    <lineage>
        <taxon>Bacteria</taxon>
        <taxon>Pseudomonadati</taxon>
        <taxon>Atribacterota</taxon>
        <taxon>Atribacteria</taxon>
        <taxon>Atribacterales</taxon>
        <taxon>Thermatribacteraceae</taxon>
        <taxon>Thermatribacter</taxon>
    </lineage>
</organism>
<dbReference type="InterPro" id="IPR036249">
    <property type="entry name" value="Thioredoxin-like_sf"/>
</dbReference>
<dbReference type="CDD" id="cd02973">
    <property type="entry name" value="TRX_GRX_like"/>
    <property type="match status" value="1"/>
</dbReference>
<keyword evidence="3" id="KW-1185">Reference proteome</keyword>
<evidence type="ECO:0000259" key="1">
    <source>
        <dbReference type="Pfam" id="PF13192"/>
    </source>
</evidence>
<dbReference type="PROSITE" id="PS51354">
    <property type="entry name" value="GLUTAREDOXIN_2"/>
    <property type="match status" value="1"/>
</dbReference>
<dbReference type="PANTHER" id="PTHR37170:SF1">
    <property type="entry name" value="GLUTAREDOXIN-LIKE PROTEIN"/>
    <property type="match status" value="1"/>
</dbReference>
<dbReference type="InterPro" id="IPR011767">
    <property type="entry name" value="GLR_AS"/>
</dbReference>
<reference evidence="2 3" key="1">
    <citation type="submission" date="2023-03" db="EMBL/GenBank/DDBJ databases">
        <title>Novel Species.</title>
        <authorList>
            <person name="Ma S."/>
        </authorList>
    </citation>
    <scope>NUCLEOTIDE SEQUENCE [LARGE SCALE GENOMIC DNA]</scope>
    <source>
        <strain evidence="2 3">B11</strain>
    </source>
</reference>
<dbReference type="PANTHER" id="PTHR37170">
    <property type="entry name" value="GLUTAREDOXIN-RELATED"/>
    <property type="match status" value="1"/>
</dbReference>
<dbReference type="InterPro" id="IPR011903">
    <property type="entry name" value="TON_0319-like"/>
</dbReference>
<evidence type="ECO:0000313" key="2">
    <source>
        <dbReference type="EMBL" id="WZL75648.1"/>
    </source>
</evidence>
<proteinExistence type="predicted"/>
<dbReference type="NCBIfam" id="TIGR02187">
    <property type="entry name" value="PDO_seleno_TRX"/>
    <property type="match status" value="1"/>
</dbReference>
<dbReference type="InterPro" id="IPR012336">
    <property type="entry name" value="Thioredoxin-like_fold"/>
</dbReference>
<dbReference type="Gene3D" id="3.40.30.10">
    <property type="entry name" value="Glutaredoxin"/>
    <property type="match status" value="2"/>
</dbReference>
<feature type="domain" description="Thioredoxin-like fold" evidence="1">
    <location>
        <begin position="34"/>
        <end position="102"/>
    </location>
</feature>
<dbReference type="EMBL" id="CP121689">
    <property type="protein sequence ID" value="WZL75648.1"/>
    <property type="molecule type" value="Genomic_DNA"/>
</dbReference>
<sequence length="215" mass="24247">MAFLQDKDKETLIKFLQENLEGKVTLKFFTQELECETCQATRALLQEVVALSPLLELEIYNFILDKEKVKEYGIDKIPAIVVEGEKDYGVRFYGIPSGYEFSGFIETLFWVSRGSVDLLPETQEALRNLPEAVSIQVFVTLTCPYCAQAVVLAHKMAIASEKVSSAMVEVAEFPHLAHRYAVRAVPKVVINEKVSFEGAYPEEEFLRKVIEASAK</sequence>
<gene>
    <name evidence="2" type="ORF">QBE54_08635</name>
</gene>
<dbReference type="Pfam" id="PF13192">
    <property type="entry name" value="Thioredoxin_3"/>
    <property type="match status" value="2"/>
</dbReference>
<dbReference type="PROSITE" id="PS00195">
    <property type="entry name" value="GLUTAREDOXIN_1"/>
    <property type="match status" value="1"/>
</dbReference>
<dbReference type="Proteomes" id="UP001461341">
    <property type="component" value="Chromosome"/>
</dbReference>
<name>A0ABZ2YD63_9BACT</name>
<evidence type="ECO:0000313" key="3">
    <source>
        <dbReference type="Proteomes" id="UP001461341"/>
    </source>
</evidence>